<organism evidence="1 2">
    <name type="scientific">Aquisphaera giovannonii</name>
    <dbReference type="NCBI Taxonomy" id="406548"/>
    <lineage>
        <taxon>Bacteria</taxon>
        <taxon>Pseudomonadati</taxon>
        <taxon>Planctomycetota</taxon>
        <taxon>Planctomycetia</taxon>
        <taxon>Isosphaerales</taxon>
        <taxon>Isosphaeraceae</taxon>
        <taxon>Aquisphaera</taxon>
    </lineage>
</organism>
<dbReference type="Proteomes" id="UP000324233">
    <property type="component" value="Chromosome"/>
</dbReference>
<sequence>MSAGKVLQWSGKGAGRANTFLFQNLREVAIDHQDGIFAGTNDLVEKLGGSPPTSLEAFIQKHRAAFE</sequence>
<evidence type="ECO:0000313" key="2">
    <source>
        <dbReference type="Proteomes" id="UP000324233"/>
    </source>
</evidence>
<accession>A0A5B9W3I5</accession>
<dbReference type="AlphaFoldDB" id="A0A5B9W3I5"/>
<gene>
    <name evidence="1" type="ORF">OJF2_31760</name>
</gene>
<dbReference type="RefSeq" id="WP_148594528.1">
    <property type="nucleotide sequence ID" value="NZ_CP042997.1"/>
</dbReference>
<reference evidence="1 2" key="1">
    <citation type="submission" date="2019-08" db="EMBL/GenBank/DDBJ databases">
        <title>Deep-cultivation of Planctomycetes and their phenomic and genomic characterization uncovers novel biology.</title>
        <authorList>
            <person name="Wiegand S."/>
            <person name="Jogler M."/>
            <person name="Boedeker C."/>
            <person name="Pinto D."/>
            <person name="Vollmers J."/>
            <person name="Rivas-Marin E."/>
            <person name="Kohn T."/>
            <person name="Peeters S.H."/>
            <person name="Heuer A."/>
            <person name="Rast P."/>
            <person name="Oberbeckmann S."/>
            <person name="Bunk B."/>
            <person name="Jeske O."/>
            <person name="Meyerdierks A."/>
            <person name="Storesund J.E."/>
            <person name="Kallscheuer N."/>
            <person name="Luecker S."/>
            <person name="Lage O.M."/>
            <person name="Pohl T."/>
            <person name="Merkel B.J."/>
            <person name="Hornburger P."/>
            <person name="Mueller R.-W."/>
            <person name="Bruemmer F."/>
            <person name="Labrenz M."/>
            <person name="Spormann A.M."/>
            <person name="Op den Camp H."/>
            <person name="Overmann J."/>
            <person name="Amann R."/>
            <person name="Jetten M.S.M."/>
            <person name="Mascher T."/>
            <person name="Medema M.H."/>
            <person name="Devos D.P."/>
            <person name="Kaster A.-K."/>
            <person name="Ovreas L."/>
            <person name="Rohde M."/>
            <person name="Galperin M.Y."/>
            <person name="Jogler C."/>
        </authorList>
    </citation>
    <scope>NUCLEOTIDE SEQUENCE [LARGE SCALE GENOMIC DNA]</scope>
    <source>
        <strain evidence="1 2">OJF2</strain>
    </source>
</reference>
<dbReference type="OrthoDB" id="109735at2"/>
<keyword evidence="2" id="KW-1185">Reference proteome</keyword>
<protein>
    <submittedName>
        <fullName evidence="1">Uncharacterized protein</fullName>
    </submittedName>
</protein>
<dbReference type="EMBL" id="CP042997">
    <property type="protein sequence ID" value="QEH34635.1"/>
    <property type="molecule type" value="Genomic_DNA"/>
</dbReference>
<evidence type="ECO:0000313" key="1">
    <source>
        <dbReference type="EMBL" id="QEH34635.1"/>
    </source>
</evidence>
<dbReference type="KEGG" id="agv:OJF2_31760"/>
<name>A0A5B9W3I5_9BACT</name>
<proteinExistence type="predicted"/>